<evidence type="ECO:0000313" key="1">
    <source>
        <dbReference type="EMBL" id="KAL2916870.1"/>
    </source>
</evidence>
<dbReference type="PANTHER" id="PTHR16220:SF0">
    <property type="entry name" value="WD REPEAT-CONTAINING PROTEIN WRAP73"/>
    <property type="match status" value="1"/>
</dbReference>
<accession>A0ABR4NBH4</accession>
<dbReference type="InterPro" id="IPR015943">
    <property type="entry name" value="WD40/YVTN_repeat-like_dom_sf"/>
</dbReference>
<comment type="caution">
    <text evidence="1">The sequence shown here is derived from an EMBL/GenBank/DDBJ whole genome shotgun (WGS) entry which is preliminary data.</text>
</comment>
<reference evidence="1 2" key="1">
    <citation type="submission" date="2023-09" db="EMBL/GenBank/DDBJ databases">
        <title>Pangenome analysis of Batrachochytrium dendrobatidis and related Chytrids.</title>
        <authorList>
            <person name="Yacoub M.N."/>
            <person name="Stajich J.E."/>
            <person name="James T.Y."/>
        </authorList>
    </citation>
    <scope>NUCLEOTIDE SEQUENCE [LARGE SCALE GENOMIC DNA]</scope>
    <source>
        <strain evidence="1 2">JEL0888</strain>
    </source>
</reference>
<dbReference type="Proteomes" id="UP001527925">
    <property type="component" value="Unassembled WGS sequence"/>
</dbReference>
<evidence type="ECO:0000313" key="2">
    <source>
        <dbReference type="Proteomes" id="UP001527925"/>
    </source>
</evidence>
<dbReference type="InterPro" id="IPR052778">
    <property type="entry name" value="Centrosome-WD_assoc"/>
</dbReference>
<dbReference type="SMART" id="SM00320">
    <property type="entry name" value="WD40"/>
    <property type="match status" value="4"/>
</dbReference>
<dbReference type="EMBL" id="JADGIZ020000014">
    <property type="protein sequence ID" value="KAL2916870.1"/>
    <property type="molecule type" value="Genomic_DNA"/>
</dbReference>
<dbReference type="PANTHER" id="PTHR16220">
    <property type="entry name" value="WD REPEAT PROTEIN 8-RELATED"/>
    <property type="match status" value="1"/>
</dbReference>
<dbReference type="Pfam" id="PF00400">
    <property type="entry name" value="WD40"/>
    <property type="match status" value="1"/>
</dbReference>
<dbReference type="InterPro" id="IPR001680">
    <property type="entry name" value="WD40_rpt"/>
</dbReference>
<dbReference type="SUPFAM" id="SSF50978">
    <property type="entry name" value="WD40 repeat-like"/>
    <property type="match status" value="1"/>
</dbReference>
<dbReference type="Gene3D" id="2.130.10.10">
    <property type="entry name" value="YVTN repeat-like/Quinoprotein amine dehydrogenase"/>
    <property type="match status" value="3"/>
</dbReference>
<evidence type="ECO:0008006" key="3">
    <source>
        <dbReference type="Google" id="ProtNLM"/>
    </source>
</evidence>
<proteinExistence type="predicted"/>
<sequence>MADFSEIFKQSGGLCRFSPDGAHIAVVLEHRLFVRSAETLQIVALFKCIDSIQDVGWSADSELIYCASFRLGSVQVFSLADDSWTAQIDEGLAGCVAVRWAPDARHLLCFSDFQLRITVWSLCSKDASYIQHPKFSDRGLVFRSDGKYVAVAERSAGKDHICIYECQEWTLLKRWPVATNDLDGLAWSPDGRFIAVWEPSIEYAVLVYYPDGRLVHKYSAYDVGLGIKTVRWSPSAQFLAVGSYDQKCRLLNHYTWKPLVELSHPANLQFQDIPVFKEVNLSDEKDLVTTAWSATDVVQAKLFYKVVQPPLHVPQIKPDPERPNPRMGVGLAEFSCDGRHLVTRNDNMPNALWIWDLTDLHQKALILQVTPIRSVRWSPRKPNMLAFCCGNGFVYLWQSDLGSESFEVPALSFNVMSFEWNPDGRSLLLMDKDKLCVAYTIEE</sequence>
<name>A0ABR4NBH4_9FUNG</name>
<dbReference type="InterPro" id="IPR036322">
    <property type="entry name" value="WD40_repeat_dom_sf"/>
</dbReference>
<organism evidence="1 2">
    <name type="scientific">Polyrhizophydium stewartii</name>
    <dbReference type="NCBI Taxonomy" id="2732419"/>
    <lineage>
        <taxon>Eukaryota</taxon>
        <taxon>Fungi</taxon>
        <taxon>Fungi incertae sedis</taxon>
        <taxon>Chytridiomycota</taxon>
        <taxon>Chytridiomycota incertae sedis</taxon>
        <taxon>Chytridiomycetes</taxon>
        <taxon>Rhizophydiales</taxon>
        <taxon>Rhizophydiales incertae sedis</taxon>
        <taxon>Polyrhizophydium</taxon>
    </lineage>
</organism>
<keyword evidence="2" id="KW-1185">Reference proteome</keyword>
<protein>
    <recommendedName>
        <fullName evidence="3">WD repeat-containing protein WRAP73</fullName>
    </recommendedName>
</protein>
<gene>
    <name evidence="1" type="ORF">HK105_203649</name>
</gene>